<proteinExistence type="predicted"/>
<evidence type="ECO:0000313" key="4">
    <source>
        <dbReference type="Proteomes" id="UP000317178"/>
    </source>
</evidence>
<dbReference type="Proteomes" id="UP000317178">
    <property type="component" value="Chromosome"/>
</dbReference>
<dbReference type="AlphaFoldDB" id="A0A518CPW1"/>
<keyword evidence="4" id="KW-1185">Reference proteome</keyword>
<dbReference type="EMBL" id="CP036281">
    <property type="protein sequence ID" value="QDU81234.1"/>
    <property type="molecule type" value="Genomic_DNA"/>
</dbReference>
<evidence type="ECO:0000256" key="2">
    <source>
        <dbReference type="SAM" id="SignalP"/>
    </source>
</evidence>
<accession>A0A518CPW1</accession>
<dbReference type="KEGG" id="plon:Pla110_29730"/>
<gene>
    <name evidence="3" type="ORF">Pla110_29730</name>
</gene>
<dbReference type="RefSeq" id="WP_144996435.1">
    <property type="nucleotide sequence ID" value="NZ_CP036281.1"/>
</dbReference>
<evidence type="ECO:0008006" key="5">
    <source>
        <dbReference type="Google" id="ProtNLM"/>
    </source>
</evidence>
<keyword evidence="2" id="KW-0732">Signal</keyword>
<organism evidence="3 4">
    <name type="scientific">Polystyrenella longa</name>
    <dbReference type="NCBI Taxonomy" id="2528007"/>
    <lineage>
        <taxon>Bacteria</taxon>
        <taxon>Pseudomonadati</taxon>
        <taxon>Planctomycetota</taxon>
        <taxon>Planctomycetia</taxon>
        <taxon>Planctomycetales</taxon>
        <taxon>Planctomycetaceae</taxon>
        <taxon>Polystyrenella</taxon>
    </lineage>
</organism>
<feature type="signal peptide" evidence="2">
    <location>
        <begin position="1"/>
        <end position="23"/>
    </location>
</feature>
<protein>
    <recommendedName>
        <fullName evidence="5">Cytochrome c domain-containing protein</fullName>
    </recommendedName>
</protein>
<reference evidence="3 4" key="1">
    <citation type="submission" date="2019-02" db="EMBL/GenBank/DDBJ databases">
        <title>Deep-cultivation of Planctomycetes and their phenomic and genomic characterization uncovers novel biology.</title>
        <authorList>
            <person name="Wiegand S."/>
            <person name="Jogler M."/>
            <person name="Boedeker C."/>
            <person name="Pinto D."/>
            <person name="Vollmers J."/>
            <person name="Rivas-Marin E."/>
            <person name="Kohn T."/>
            <person name="Peeters S.H."/>
            <person name="Heuer A."/>
            <person name="Rast P."/>
            <person name="Oberbeckmann S."/>
            <person name="Bunk B."/>
            <person name="Jeske O."/>
            <person name="Meyerdierks A."/>
            <person name="Storesund J.E."/>
            <person name="Kallscheuer N."/>
            <person name="Luecker S."/>
            <person name="Lage O.M."/>
            <person name="Pohl T."/>
            <person name="Merkel B.J."/>
            <person name="Hornburger P."/>
            <person name="Mueller R.-W."/>
            <person name="Bruemmer F."/>
            <person name="Labrenz M."/>
            <person name="Spormann A.M."/>
            <person name="Op den Camp H."/>
            <person name="Overmann J."/>
            <person name="Amann R."/>
            <person name="Jetten M.S.M."/>
            <person name="Mascher T."/>
            <person name="Medema M.H."/>
            <person name="Devos D.P."/>
            <person name="Kaster A.-K."/>
            <person name="Ovreas L."/>
            <person name="Rohde M."/>
            <person name="Galperin M.Y."/>
            <person name="Jogler C."/>
        </authorList>
    </citation>
    <scope>NUCLEOTIDE SEQUENCE [LARGE SCALE GENOMIC DNA]</scope>
    <source>
        <strain evidence="3 4">Pla110</strain>
    </source>
</reference>
<sequence precursor="true">MSLFSFQNILATALIASITVSSASLLTAQDQTVELRAPRIINANDAAKAGEGVTVAPSELSEKTVTAEKVPVEPEPPAKEPLSEEEGVGSEPTVEPAVEEKEPEKIEHADPLLNKVEQAIDLSRRRFLTADLHTPWQIMHGILAFRDKYELNQDQKSDAKINAIDFISNGPVFQGKHWFQKSPHGGKAHPFTVPYAFEGHPNQFPAIMTMTDLPLDHKFKTGDGSITMEDIVKNAQMEVNNHEGQTWTLWFLTHYLQSDTEWKNARGENWSIERLVQMQNQVVVERAACGGCHNLFALSLARNNYLQEGGQLRGVWIEANQKILRYTEIARRTQNRDGSFSSDYFRSPQYSQEFKKRIATSGHMLEFLMVALPQSQINEPWVRKAVDNISNDLIRFRNEPADVGALYHAVDALVIYRERMLPREIATSSNSDITVTTGSQEGE</sequence>
<feature type="chain" id="PRO_5021975749" description="Cytochrome c domain-containing protein" evidence="2">
    <location>
        <begin position="24"/>
        <end position="443"/>
    </location>
</feature>
<feature type="compositionally biased region" description="Basic and acidic residues" evidence="1">
    <location>
        <begin position="60"/>
        <end position="82"/>
    </location>
</feature>
<name>A0A518CPW1_9PLAN</name>
<evidence type="ECO:0000256" key="1">
    <source>
        <dbReference type="SAM" id="MobiDB-lite"/>
    </source>
</evidence>
<feature type="region of interest" description="Disordered" evidence="1">
    <location>
        <begin position="52"/>
        <end position="106"/>
    </location>
</feature>
<evidence type="ECO:0000313" key="3">
    <source>
        <dbReference type="EMBL" id="QDU81234.1"/>
    </source>
</evidence>
<dbReference type="OrthoDB" id="228501at2"/>